<gene>
    <name evidence="1" type="ORF">BCR44DRAFT_1463017</name>
</gene>
<dbReference type="EMBL" id="MCFL01000044">
    <property type="protein sequence ID" value="ORZ32580.1"/>
    <property type="molecule type" value="Genomic_DNA"/>
</dbReference>
<evidence type="ECO:0000313" key="2">
    <source>
        <dbReference type="Proteomes" id="UP000193411"/>
    </source>
</evidence>
<dbReference type="AlphaFoldDB" id="A0A1Y2HDB0"/>
<comment type="caution">
    <text evidence="1">The sequence shown here is derived from an EMBL/GenBank/DDBJ whole genome shotgun (WGS) entry which is preliminary data.</text>
</comment>
<reference evidence="1 2" key="1">
    <citation type="submission" date="2016-07" db="EMBL/GenBank/DDBJ databases">
        <title>Pervasive Adenine N6-methylation of Active Genes in Fungi.</title>
        <authorList>
            <consortium name="DOE Joint Genome Institute"/>
            <person name="Mondo S.J."/>
            <person name="Dannebaum R.O."/>
            <person name="Kuo R.C."/>
            <person name="Labutti K."/>
            <person name="Haridas S."/>
            <person name="Kuo A."/>
            <person name="Salamov A."/>
            <person name="Ahrendt S.R."/>
            <person name="Lipzen A."/>
            <person name="Sullivan W."/>
            <person name="Andreopoulos W.B."/>
            <person name="Clum A."/>
            <person name="Lindquist E."/>
            <person name="Daum C."/>
            <person name="Ramamoorthy G.K."/>
            <person name="Gryganskyi A."/>
            <person name="Culley D."/>
            <person name="Magnuson J.K."/>
            <person name="James T.Y."/>
            <person name="O'Malley M.A."/>
            <person name="Stajich J.E."/>
            <person name="Spatafora J.W."/>
            <person name="Visel A."/>
            <person name="Grigoriev I.V."/>
        </authorList>
    </citation>
    <scope>NUCLEOTIDE SEQUENCE [LARGE SCALE GENOMIC DNA]</scope>
    <source>
        <strain evidence="1 2">PL171</strain>
    </source>
</reference>
<dbReference type="Proteomes" id="UP000193411">
    <property type="component" value="Unassembled WGS sequence"/>
</dbReference>
<protein>
    <submittedName>
        <fullName evidence="1">Uncharacterized protein</fullName>
    </submittedName>
</protein>
<accession>A0A1Y2HDB0</accession>
<organism evidence="1 2">
    <name type="scientific">Catenaria anguillulae PL171</name>
    <dbReference type="NCBI Taxonomy" id="765915"/>
    <lineage>
        <taxon>Eukaryota</taxon>
        <taxon>Fungi</taxon>
        <taxon>Fungi incertae sedis</taxon>
        <taxon>Blastocladiomycota</taxon>
        <taxon>Blastocladiomycetes</taxon>
        <taxon>Blastocladiales</taxon>
        <taxon>Catenariaceae</taxon>
        <taxon>Catenaria</taxon>
    </lineage>
</organism>
<name>A0A1Y2HDB0_9FUNG</name>
<proteinExistence type="predicted"/>
<evidence type="ECO:0000313" key="1">
    <source>
        <dbReference type="EMBL" id="ORZ32580.1"/>
    </source>
</evidence>
<keyword evidence="2" id="KW-1185">Reference proteome</keyword>
<sequence length="122" mass="13817">MYHTLRQALFNWFAAAIKAHKQRNKPVHVWSVTKLFNKALEGEYFSERERDTAWHDLFAAPQRTAGPSAARAKDVRHSRCGWPQGGCGPDPATADARPKEPVLLGPLLDLLDAWLRELSWAQ</sequence>